<evidence type="ECO:0000256" key="3">
    <source>
        <dbReference type="SAM" id="MobiDB-lite"/>
    </source>
</evidence>
<feature type="active site" evidence="2">
    <location>
        <position position="362"/>
    </location>
</feature>
<feature type="binding site" evidence="2">
    <location>
        <position position="361"/>
    </location>
    <ligand>
        <name>Fe cation</name>
        <dbReference type="ChEBI" id="CHEBI:24875"/>
    </ligand>
</feature>
<dbReference type="Proteomes" id="UP000190541">
    <property type="component" value="Unassembled WGS sequence"/>
</dbReference>
<dbReference type="EC" id="3.5.1.88" evidence="2"/>
<gene>
    <name evidence="2" type="primary">def</name>
    <name evidence="4" type="ORF">SAMN05660226_00245</name>
</gene>
<dbReference type="Pfam" id="PF07920">
    <property type="entry name" value="DUF1684"/>
    <property type="match status" value="1"/>
</dbReference>
<dbReference type="HAMAP" id="MF_00163">
    <property type="entry name" value="Pep_deformylase"/>
    <property type="match status" value="1"/>
</dbReference>
<evidence type="ECO:0000256" key="1">
    <source>
        <dbReference type="ARBA" id="ARBA00010759"/>
    </source>
</evidence>
<proteinExistence type="inferred from homology"/>
<feature type="binding site" evidence="2">
    <location>
        <position position="319"/>
    </location>
    <ligand>
        <name>Fe cation</name>
        <dbReference type="ChEBI" id="CHEBI:24875"/>
    </ligand>
</feature>
<evidence type="ECO:0000256" key="2">
    <source>
        <dbReference type="HAMAP-Rule" id="MF_00163"/>
    </source>
</evidence>
<keyword evidence="2" id="KW-0378">Hydrolase</keyword>
<feature type="binding site" evidence="2">
    <location>
        <position position="365"/>
    </location>
    <ligand>
        <name>Fe cation</name>
        <dbReference type="ChEBI" id="CHEBI:24875"/>
    </ligand>
</feature>
<comment type="function">
    <text evidence="2">Removes the formyl group from the N-terminal Met of newly synthesized proteins. Requires at least a dipeptide for an efficient rate of reaction. N-terminal L-methionine is a prerequisite for activity but the enzyme has broad specificity at other positions.</text>
</comment>
<dbReference type="NCBIfam" id="TIGR00079">
    <property type="entry name" value="pept_deformyl"/>
    <property type="match status" value="1"/>
</dbReference>
<name>A0A1T4ZX35_9SPHI</name>
<reference evidence="4 5" key="1">
    <citation type="submission" date="2017-02" db="EMBL/GenBank/DDBJ databases">
        <authorList>
            <person name="Peterson S.W."/>
        </authorList>
    </citation>
    <scope>NUCLEOTIDE SEQUENCE [LARGE SCALE GENOMIC DNA]</scope>
    <source>
        <strain evidence="4 5">DSM 22899</strain>
    </source>
</reference>
<comment type="similarity">
    <text evidence="1 2">Belongs to the polypeptide deformylase family.</text>
</comment>
<dbReference type="GO" id="GO:0046872">
    <property type="term" value="F:metal ion binding"/>
    <property type="evidence" value="ECO:0007669"/>
    <property type="project" value="UniProtKB-KW"/>
</dbReference>
<comment type="catalytic activity">
    <reaction evidence="2">
        <text>N-terminal N-formyl-L-methionyl-[peptide] + H2O = N-terminal L-methionyl-[peptide] + formate</text>
        <dbReference type="Rhea" id="RHEA:24420"/>
        <dbReference type="Rhea" id="RHEA-COMP:10639"/>
        <dbReference type="Rhea" id="RHEA-COMP:10640"/>
        <dbReference type="ChEBI" id="CHEBI:15377"/>
        <dbReference type="ChEBI" id="CHEBI:15740"/>
        <dbReference type="ChEBI" id="CHEBI:49298"/>
        <dbReference type="ChEBI" id="CHEBI:64731"/>
        <dbReference type="EC" id="3.5.1.88"/>
    </reaction>
</comment>
<evidence type="ECO:0000313" key="4">
    <source>
        <dbReference type="EMBL" id="SKB27288.1"/>
    </source>
</evidence>
<feature type="region of interest" description="Disordered" evidence="3">
    <location>
        <begin position="181"/>
        <end position="209"/>
    </location>
</feature>
<dbReference type="InterPro" id="IPR012467">
    <property type="entry name" value="DUF1684"/>
</dbReference>
<dbReference type="STRING" id="623280.SAMN05660226_00245"/>
<sequence>MVLVVGCISLSKAQTYGDSILTLRKNRVAAFLKDPSTPLNEGDAQHLHHYKPDAAYRVRAAVELLHSEQPFRMPTSDGTSKAYVRYGKARFEINGEPLELTMYRSADLFVSPAYRNQLFLPFTDATNGDGTYGGGRYLDLSVSDIDGGYIIIDFNLAYNPYCAYSSGYRCPVPPKANNLPVPIPAGEKKYTGPMKQRPRPDSPPNPLTEAERNLILSGDTAQLLRVIQDTVPDEGRILKALSDDIDPQDGLVPLLAKRMYQAVRDSTHPGVGIAAPQVGINRNLIWVQRFDKAGEPFELYLNPKITWRSKLLRKGLEGCLSIPDTMGQVLRNYAIRLTYQDIDGAEHEEMVEGFTAVIFQHETDHLYGILFTDRLAEQAAATYHRVNEEVELYVEQAH</sequence>
<comment type="cofactor">
    <cofactor evidence="2">
        <name>Fe(2+)</name>
        <dbReference type="ChEBI" id="CHEBI:29033"/>
    </cofactor>
    <text evidence="2">Binds 1 Fe(2+) ion.</text>
</comment>
<organism evidence="4 5">
    <name type="scientific">Parapedobacter luteus</name>
    <dbReference type="NCBI Taxonomy" id="623280"/>
    <lineage>
        <taxon>Bacteria</taxon>
        <taxon>Pseudomonadati</taxon>
        <taxon>Bacteroidota</taxon>
        <taxon>Sphingobacteriia</taxon>
        <taxon>Sphingobacteriales</taxon>
        <taxon>Sphingobacteriaceae</taxon>
        <taxon>Parapedobacter</taxon>
    </lineage>
</organism>
<dbReference type="EMBL" id="FUYS01000001">
    <property type="protein sequence ID" value="SKB27288.1"/>
    <property type="molecule type" value="Genomic_DNA"/>
</dbReference>
<dbReference type="Pfam" id="PF01327">
    <property type="entry name" value="Pep_deformylase"/>
    <property type="match status" value="1"/>
</dbReference>
<dbReference type="Gene3D" id="3.90.45.10">
    <property type="entry name" value="Peptide deformylase"/>
    <property type="match status" value="1"/>
</dbReference>
<keyword evidence="5" id="KW-1185">Reference proteome</keyword>
<dbReference type="PANTHER" id="PTHR41913">
    <property type="entry name" value="DUF1684 DOMAIN-CONTAINING PROTEIN"/>
    <property type="match status" value="1"/>
</dbReference>
<dbReference type="GO" id="GO:0042586">
    <property type="term" value="F:peptide deformylase activity"/>
    <property type="evidence" value="ECO:0007669"/>
    <property type="project" value="UniProtKB-UniRule"/>
</dbReference>
<dbReference type="CDD" id="cd00487">
    <property type="entry name" value="Pep_deformylase"/>
    <property type="match status" value="1"/>
</dbReference>
<dbReference type="PRINTS" id="PR01576">
    <property type="entry name" value="PDEFORMYLASE"/>
</dbReference>
<keyword evidence="2" id="KW-0408">Iron</keyword>
<keyword evidence="2" id="KW-0648">Protein biosynthesis</keyword>
<evidence type="ECO:0000313" key="5">
    <source>
        <dbReference type="Proteomes" id="UP000190541"/>
    </source>
</evidence>
<dbReference type="InterPro" id="IPR023635">
    <property type="entry name" value="Peptide_deformylase"/>
</dbReference>
<keyword evidence="2" id="KW-0479">Metal-binding</keyword>
<accession>A0A1T4ZX35</accession>
<dbReference type="InterPro" id="IPR036821">
    <property type="entry name" value="Peptide_deformylase_sf"/>
</dbReference>
<dbReference type="AlphaFoldDB" id="A0A1T4ZX35"/>
<protein>
    <recommendedName>
        <fullName evidence="2">Peptide deformylase</fullName>
        <shortName evidence="2">PDF</shortName>
        <ecNumber evidence="2">3.5.1.88</ecNumber>
    </recommendedName>
    <alternativeName>
        <fullName evidence="2">Polypeptide deformylase</fullName>
    </alternativeName>
</protein>
<dbReference type="SUPFAM" id="SSF56420">
    <property type="entry name" value="Peptide deformylase"/>
    <property type="match status" value="1"/>
</dbReference>
<dbReference type="PANTHER" id="PTHR41913:SF1">
    <property type="entry name" value="DUF1684 DOMAIN-CONTAINING PROTEIN"/>
    <property type="match status" value="1"/>
</dbReference>
<dbReference type="GO" id="GO:0006412">
    <property type="term" value="P:translation"/>
    <property type="evidence" value="ECO:0007669"/>
    <property type="project" value="UniProtKB-UniRule"/>
</dbReference>